<dbReference type="PANTHER" id="PTHR40064:SF1">
    <property type="entry name" value="MEMBRANE PROTEIN"/>
    <property type="match status" value="1"/>
</dbReference>
<evidence type="ECO:0000259" key="7">
    <source>
        <dbReference type="Pfam" id="PF11728"/>
    </source>
</evidence>
<evidence type="ECO:0000256" key="3">
    <source>
        <dbReference type="ARBA" id="ARBA00022692"/>
    </source>
</evidence>
<keyword evidence="9" id="KW-1185">Reference proteome</keyword>
<dbReference type="Gene3D" id="1.20.120.940">
    <property type="entry name" value="Putative aromatic acid exporter, C-terminal domain"/>
    <property type="match status" value="1"/>
</dbReference>
<evidence type="ECO:0000256" key="6">
    <source>
        <dbReference type="SAM" id="Phobius"/>
    </source>
</evidence>
<evidence type="ECO:0000256" key="2">
    <source>
        <dbReference type="ARBA" id="ARBA00022475"/>
    </source>
</evidence>
<proteinExistence type="predicted"/>
<dbReference type="InterPro" id="IPR038323">
    <property type="entry name" value="ArAE_1_C_sf"/>
</dbReference>
<dbReference type="PANTHER" id="PTHR40064">
    <property type="entry name" value="MEMBRANE PROTEIN-RELATED"/>
    <property type="match status" value="1"/>
</dbReference>
<dbReference type="RefSeq" id="WP_307482695.1">
    <property type="nucleotide sequence ID" value="NZ_JAUSUF010000001.1"/>
</dbReference>
<feature type="domain" description="Putative aromatic acid exporter C-terminal" evidence="7">
    <location>
        <begin position="146"/>
        <end position="311"/>
    </location>
</feature>
<feature type="transmembrane region" description="Helical" evidence="6">
    <location>
        <begin position="100"/>
        <end position="120"/>
    </location>
</feature>
<sequence length="326" mass="37839">MEFLRKNTFKMAASATISIIIANLLGVKFGVTAGIIAILSIQDTKKEALLVGGKRLIAATIAVLLSFILYIILGNNPLVFGLFLLIFIPITKKFKMEEGMVVGAVLSTHLLTGSNINLSWIFNEEILTLIGIGIASVFNLYMPSLESKFNKNKEFIEEQYRNIIADMAKSLVTKAVPINERKRFKKVKKVLEETRLLAYKINNNYLFKDEFYFIDYVEMRIKQFDTIKRMNSHFSRFSITYDQTLIMSDFTENIANNIYADNDCVELLYKLNRLRAEYKEMELPKTREEFENRAMLFQFLNDLEDFLLIKKEFKRMHKNIKQSYGL</sequence>
<gene>
    <name evidence="8" type="ORF">J2S18_000449</name>
</gene>
<keyword evidence="4 6" id="KW-1133">Transmembrane helix</keyword>
<dbReference type="Pfam" id="PF06081">
    <property type="entry name" value="ArAE_1"/>
    <property type="match status" value="1"/>
</dbReference>
<keyword evidence="2" id="KW-1003">Cell membrane</keyword>
<evidence type="ECO:0000256" key="5">
    <source>
        <dbReference type="ARBA" id="ARBA00023136"/>
    </source>
</evidence>
<dbReference type="InterPro" id="IPR010343">
    <property type="entry name" value="ArAE_1"/>
</dbReference>
<evidence type="ECO:0000256" key="4">
    <source>
        <dbReference type="ARBA" id="ARBA00022989"/>
    </source>
</evidence>
<protein>
    <submittedName>
        <fullName evidence="8">Uncharacterized membrane protein YgaE (UPF0421/DUF939 family)</fullName>
    </submittedName>
</protein>
<evidence type="ECO:0000256" key="1">
    <source>
        <dbReference type="ARBA" id="ARBA00004651"/>
    </source>
</evidence>
<name>A0ABT9UQE9_9FIRM</name>
<feature type="transmembrane region" description="Helical" evidence="6">
    <location>
        <begin position="126"/>
        <end position="143"/>
    </location>
</feature>
<dbReference type="InterPro" id="IPR052984">
    <property type="entry name" value="UPF0421"/>
</dbReference>
<organism evidence="8 9">
    <name type="scientific">Eubacterium multiforme</name>
    <dbReference type="NCBI Taxonomy" id="83339"/>
    <lineage>
        <taxon>Bacteria</taxon>
        <taxon>Bacillati</taxon>
        <taxon>Bacillota</taxon>
        <taxon>Clostridia</taxon>
        <taxon>Eubacteriales</taxon>
        <taxon>Eubacteriaceae</taxon>
        <taxon>Eubacterium</taxon>
    </lineage>
</organism>
<dbReference type="Pfam" id="PF11728">
    <property type="entry name" value="ArAE_1_C"/>
    <property type="match status" value="1"/>
</dbReference>
<comment type="caution">
    <text evidence="8">The sequence shown here is derived from an EMBL/GenBank/DDBJ whole genome shotgun (WGS) entry which is preliminary data.</text>
</comment>
<dbReference type="InterPro" id="IPR021062">
    <property type="entry name" value="ArAE_1_C"/>
</dbReference>
<feature type="transmembrane region" description="Helical" evidence="6">
    <location>
        <begin position="61"/>
        <end position="88"/>
    </location>
</feature>
<keyword evidence="5 6" id="KW-0472">Membrane</keyword>
<evidence type="ECO:0000313" key="9">
    <source>
        <dbReference type="Proteomes" id="UP001228504"/>
    </source>
</evidence>
<keyword evidence="3 6" id="KW-0812">Transmembrane</keyword>
<comment type="subcellular location">
    <subcellularLocation>
        <location evidence="1">Cell membrane</location>
        <topology evidence="1">Multi-pass membrane protein</topology>
    </subcellularLocation>
</comment>
<evidence type="ECO:0000313" key="8">
    <source>
        <dbReference type="EMBL" id="MDQ0148532.1"/>
    </source>
</evidence>
<reference evidence="8 9" key="1">
    <citation type="submission" date="2023-07" db="EMBL/GenBank/DDBJ databases">
        <title>Genomic Encyclopedia of Type Strains, Phase IV (KMG-IV): sequencing the most valuable type-strain genomes for metagenomic binning, comparative biology and taxonomic classification.</title>
        <authorList>
            <person name="Goeker M."/>
        </authorList>
    </citation>
    <scope>NUCLEOTIDE SEQUENCE [LARGE SCALE GENOMIC DNA]</scope>
    <source>
        <strain evidence="8 9">DSM 20694</strain>
    </source>
</reference>
<dbReference type="Proteomes" id="UP001228504">
    <property type="component" value="Unassembled WGS sequence"/>
</dbReference>
<dbReference type="EMBL" id="JAUSUF010000001">
    <property type="protein sequence ID" value="MDQ0148532.1"/>
    <property type="molecule type" value="Genomic_DNA"/>
</dbReference>
<accession>A0ABT9UQE9</accession>
<feature type="transmembrane region" description="Helical" evidence="6">
    <location>
        <begin position="12"/>
        <end position="41"/>
    </location>
</feature>